<evidence type="ECO:0000313" key="2">
    <source>
        <dbReference type="Proteomes" id="UP000078555"/>
    </source>
</evidence>
<sequence>MADGAGYTTLTRVIPIDFFVGMIKDAIKKLIHTYGHKDCGLRHKELCDEIKKIIFDNKKIVFQHMDPPSKKEWSTKWDKQRNGIFNKLFQDEGFVNMCYPFKMGSSYVYHRFRDRH</sequence>
<dbReference type="Proteomes" id="UP000078555">
    <property type="component" value="Unassembled WGS sequence"/>
</dbReference>
<gene>
    <name evidence="1" type="ORF">POVWA1_082100</name>
</gene>
<protein>
    <submittedName>
        <fullName evidence="1">Uncharacterized protein</fullName>
    </submittedName>
</protein>
<name>A0A1A9AMW5_PLAOA</name>
<reference evidence="2" key="1">
    <citation type="submission" date="2016-05" db="EMBL/GenBank/DDBJ databases">
        <authorList>
            <person name="Naeem Raeece"/>
        </authorList>
    </citation>
    <scope>NUCLEOTIDE SEQUENCE [LARGE SCALE GENOMIC DNA]</scope>
</reference>
<evidence type="ECO:0000313" key="1">
    <source>
        <dbReference type="EMBL" id="SBT57531.1"/>
    </source>
</evidence>
<organism evidence="1 2">
    <name type="scientific">Plasmodium ovale wallikeri</name>
    <dbReference type="NCBI Taxonomy" id="864142"/>
    <lineage>
        <taxon>Eukaryota</taxon>
        <taxon>Sar</taxon>
        <taxon>Alveolata</taxon>
        <taxon>Apicomplexa</taxon>
        <taxon>Aconoidasida</taxon>
        <taxon>Haemosporida</taxon>
        <taxon>Plasmodiidae</taxon>
        <taxon>Plasmodium</taxon>
        <taxon>Plasmodium (Plasmodium)</taxon>
    </lineage>
</organism>
<proteinExistence type="predicted"/>
<dbReference type="EMBL" id="FLRD01001540">
    <property type="protein sequence ID" value="SBT57531.1"/>
    <property type="molecule type" value="Genomic_DNA"/>
</dbReference>
<accession>A0A1A9AMW5</accession>
<dbReference type="AlphaFoldDB" id="A0A1A9AMW5"/>
<keyword evidence="2" id="KW-1185">Reference proteome</keyword>